<sequence length="460" mass="51151">MTLTADQLSAAHAAYGAEIARRKAIYTPGPTIKRFIDDVFRRALLRTANQIGKTRGAAKKMDNWCKANPDEVFGVLIADLKNHYAEVCVKIAEAITWDALSEDTTYSDGRGFYIHGKQGIKYKNGTRVLFRSGSGPVQGLESFTVGAGWIDEVPERRHYNAFVRGVHGPLWVTFTAIGRDPYWFRVKVEGDPETGEEPEEVWEQYVAVLSLEECPWKTQEEIDEMIAKTDPYERAQRLRGEWEGPTEARRFTAFTEDSITDEDLPEGAWSTIGIDHGEGAGKQFAVLITWTQTAVVISDEYVNPVATKPMADAKSIVAMLKRREVPYARVKRWLGDANSAGKGNVGESVNDMLGTALATCFGLPGRVGIEVPQKGKGSVELGEQIMNIAFEAQELKVHRRCVHLIRCLRHYQALGPRDPEKHGIDGARYGLFDVFCNMGRPSTRLYAGGMPTLTFGSWNG</sequence>
<accession>A0A0F9LH60</accession>
<dbReference type="AlphaFoldDB" id="A0A0F9LH60"/>
<dbReference type="Gene3D" id="3.30.420.280">
    <property type="match status" value="1"/>
</dbReference>
<evidence type="ECO:0008006" key="2">
    <source>
        <dbReference type="Google" id="ProtNLM"/>
    </source>
</evidence>
<comment type="caution">
    <text evidence="1">The sequence shown here is derived from an EMBL/GenBank/DDBJ whole genome shotgun (WGS) entry which is preliminary data.</text>
</comment>
<reference evidence="1" key="1">
    <citation type="journal article" date="2015" name="Nature">
        <title>Complex archaea that bridge the gap between prokaryotes and eukaryotes.</title>
        <authorList>
            <person name="Spang A."/>
            <person name="Saw J.H."/>
            <person name="Jorgensen S.L."/>
            <person name="Zaremba-Niedzwiedzka K."/>
            <person name="Martijn J."/>
            <person name="Lind A.E."/>
            <person name="van Eijk R."/>
            <person name="Schleper C."/>
            <person name="Guy L."/>
            <person name="Ettema T.J."/>
        </authorList>
    </citation>
    <scope>NUCLEOTIDE SEQUENCE</scope>
</reference>
<evidence type="ECO:0000313" key="1">
    <source>
        <dbReference type="EMBL" id="KKM63620.1"/>
    </source>
</evidence>
<protein>
    <recommendedName>
        <fullName evidence="2">Terminase large subunit gp17-like C-terminal domain-containing protein</fullName>
    </recommendedName>
</protein>
<organism evidence="1">
    <name type="scientific">marine sediment metagenome</name>
    <dbReference type="NCBI Taxonomy" id="412755"/>
    <lineage>
        <taxon>unclassified sequences</taxon>
        <taxon>metagenomes</taxon>
        <taxon>ecological metagenomes</taxon>
    </lineage>
</organism>
<dbReference type="EMBL" id="LAZR01011064">
    <property type="protein sequence ID" value="KKM63620.1"/>
    <property type="molecule type" value="Genomic_DNA"/>
</dbReference>
<gene>
    <name evidence="1" type="ORF">LCGC14_1509600</name>
</gene>
<name>A0A0F9LH60_9ZZZZ</name>
<proteinExistence type="predicted"/>